<dbReference type="Proteomes" id="UP001501565">
    <property type="component" value="Unassembled WGS sequence"/>
</dbReference>
<evidence type="ECO:0000259" key="1">
    <source>
        <dbReference type="PROSITE" id="PS51704"/>
    </source>
</evidence>
<feature type="domain" description="GP-PDE" evidence="1">
    <location>
        <begin position="49"/>
        <end position="352"/>
    </location>
</feature>
<dbReference type="PANTHER" id="PTHR46211">
    <property type="entry name" value="GLYCEROPHOSPHORYL DIESTER PHOSPHODIESTERASE"/>
    <property type="match status" value="1"/>
</dbReference>
<reference evidence="3" key="1">
    <citation type="journal article" date="2019" name="Int. J. Syst. Evol. Microbiol.">
        <title>The Global Catalogue of Microorganisms (GCM) 10K type strain sequencing project: providing services to taxonomists for standard genome sequencing and annotation.</title>
        <authorList>
            <consortium name="The Broad Institute Genomics Platform"/>
            <consortium name="The Broad Institute Genome Sequencing Center for Infectious Disease"/>
            <person name="Wu L."/>
            <person name="Ma J."/>
        </authorList>
    </citation>
    <scope>NUCLEOTIDE SEQUENCE [LARGE SCALE GENOMIC DNA]</scope>
    <source>
        <strain evidence="3">JCM 17551</strain>
    </source>
</reference>
<comment type="caution">
    <text evidence="2">The sequence shown here is derived from an EMBL/GenBank/DDBJ whole genome shotgun (WGS) entry which is preliminary data.</text>
</comment>
<dbReference type="PANTHER" id="PTHR46211:SF14">
    <property type="entry name" value="GLYCEROPHOSPHODIESTER PHOSPHODIESTERASE"/>
    <property type="match status" value="1"/>
</dbReference>
<accession>A0ABP7M9D3</accession>
<name>A0ABP7M9D3_9GAMM</name>
<dbReference type="SUPFAM" id="SSF51695">
    <property type="entry name" value="PLC-like phosphodiesterases"/>
    <property type="match status" value="1"/>
</dbReference>
<evidence type="ECO:0000313" key="2">
    <source>
        <dbReference type="EMBL" id="GAA3916936.1"/>
    </source>
</evidence>
<gene>
    <name evidence="2" type="ORF">GCM10022277_09770</name>
</gene>
<dbReference type="InterPro" id="IPR017946">
    <property type="entry name" value="PLC-like_Pdiesterase_TIM-brl"/>
</dbReference>
<dbReference type="InterPro" id="IPR030395">
    <property type="entry name" value="GP_PDE_dom"/>
</dbReference>
<proteinExistence type="predicted"/>
<dbReference type="PROSITE" id="PS51704">
    <property type="entry name" value="GP_PDE"/>
    <property type="match status" value="1"/>
</dbReference>
<dbReference type="Pfam" id="PF03009">
    <property type="entry name" value="GDPD"/>
    <property type="match status" value="1"/>
</dbReference>
<evidence type="ECO:0000313" key="3">
    <source>
        <dbReference type="Proteomes" id="UP001501565"/>
    </source>
</evidence>
<dbReference type="EMBL" id="BAABBN010000004">
    <property type="protein sequence ID" value="GAA3916936.1"/>
    <property type="molecule type" value="Genomic_DNA"/>
</dbReference>
<sequence length="378" mass="42345">MASNAIELPFAVISCNTFPYCPALACKSTLIIYLLFGFKMPKFDTNNRIQIYGHRGARALSPENTIPAYKTMMAIGVDFIDMDINLTQDGELVVTHDMRLNPAITRRKGSNEFITEKPWILDLTLAKLKEYDVGRVDLASDYGRTFPDQYPVDGTEIPTLREVIQFAKAVAGDDIQFQIEMKTEPQLYPGHPVIKSAAPKVMAEKLVCILQEECIEDRVEIQAFDYRCLKEVRKLNENIALQFLTANDAYENWLNPNPEIAGLWTAGELPADHKDSIPQMVKDLGGKVRGVEDTGLTKTRLDDAKALGLKVVVWSLPSYPETQINVPLTEKLIDWGIDGFITDRPDIIRGLLAARGMYDLPSPLPGKLISSELKTLRD</sequence>
<dbReference type="Gene3D" id="3.20.20.190">
    <property type="entry name" value="Phosphatidylinositol (PI) phosphodiesterase"/>
    <property type="match status" value="1"/>
</dbReference>
<organism evidence="2 3">
    <name type="scientific">Litoribacillus peritrichatus</name>
    <dbReference type="NCBI Taxonomy" id="718191"/>
    <lineage>
        <taxon>Bacteria</taxon>
        <taxon>Pseudomonadati</taxon>
        <taxon>Pseudomonadota</taxon>
        <taxon>Gammaproteobacteria</taxon>
        <taxon>Oceanospirillales</taxon>
        <taxon>Oceanospirillaceae</taxon>
        <taxon>Litoribacillus</taxon>
    </lineage>
</organism>
<protein>
    <submittedName>
        <fullName evidence="2">Glycerophosphodiester phosphodiesterase</fullName>
    </submittedName>
</protein>
<keyword evidence="3" id="KW-1185">Reference proteome</keyword>